<evidence type="ECO:0000256" key="2">
    <source>
        <dbReference type="ARBA" id="ARBA00022989"/>
    </source>
</evidence>
<proteinExistence type="inferred from homology"/>
<evidence type="ECO:0000313" key="10">
    <source>
        <dbReference type="Proteomes" id="UP000239203"/>
    </source>
</evidence>
<dbReference type="GO" id="GO:0004888">
    <property type="term" value="F:transmembrane signaling receptor activity"/>
    <property type="evidence" value="ECO:0007669"/>
    <property type="project" value="InterPro"/>
</dbReference>
<feature type="transmembrane region" description="Helical" evidence="6">
    <location>
        <begin position="12"/>
        <end position="34"/>
    </location>
</feature>
<dbReference type="SMART" id="SM00304">
    <property type="entry name" value="HAMP"/>
    <property type="match status" value="1"/>
</dbReference>
<organism evidence="9 10">
    <name type="scientific">Actinokineospora auranticolor</name>
    <dbReference type="NCBI Taxonomy" id="155976"/>
    <lineage>
        <taxon>Bacteria</taxon>
        <taxon>Bacillati</taxon>
        <taxon>Actinomycetota</taxon>
        <taxon>Actinomycetes</taxon>
        <taxon>Pseudonocardiales</taxon>
        <taxon>Pseudonocardiaceae</taxon>
        <taxon>Actinokineospora</taxon>
    </lineage>
</organism>
<evidence type="ECO:0000256" key="6">
    <source>
        <dbReference type="SAM" id="Phobius"/>
    </source>
</evidence>
<dbReference type="PANTHER" id="PTHR32089">
    <property type="entry name" value="METHYL-ACCEPTING CHEMOTAXIS PROTEIN MCPB"/>
    <property type="match status" value="1"/>
</dbReference>
<dbReference type="Proteomes" id="UP000239203">
    <property type="component" value="Unassembled WGS sequence"/>
</dbReference>
<protein>
    <submittedName>
        <fullName evidence="9">Methyl-accepting chemotaxis protein</fullName>
    </submittedName>
</protein>
<evidence type="ECO:0000256" key="1">
    <source>
        <dbReference type="ARBA" id="ARBA00022692"/>
    </source>
</evidence>
<dbReference type="InterPro" id="IPR003660">
    <property type="entry name" value="HAMP_dom"/>
</dbReference>
<comment type="similarity">
    <text evidence="4">Belongs to the methyl-accepting chemotaxis (MCP) protein family.</text>
</comment>
<dbReference type="OrthoDB" id="5177055at2"/>
<dbReference type="Pfam" id="PF00015">
    <property type="entry name" value="MCPsignal"/>
    <property type="match status" value="1"/>
</dbReference>
<dbReference type="PANTHER" id="PTHR32089:SF112">
    <property type="entry name" value="LYSOZYME-LIKE PROTEIN-RELATED"/>
    <property type="match status" value="1"/>
</dbReference>
<evidence type="ECO:0000313" key="9">
    <source>
        <dbReference type="EMBL" id="PPK62033.1"/>
    </source>
</evidence>
<dbReference type="InterPro" id="IPR004090">
    <property type="entry name" value="Chemotax_Me-accpt_rcpt"/>
</dbReference>
<dbReference type="PROSITE" id="PS50111">
    <property type="entry name" value="CHEMOTAXIS_TRANSDUC_2"/>
    <property type="match status" value="1"/>
</dbReference>
<feature type="domain" description="Methyl-accepting transducer" evidence="7">
    <location>
        <begin position="287"/>
        <end position="523"/>
    </location>
</feature>
<evidence type="ECO:0000256" key="3">
    <source>
        <dbReference type="ARBA" id="ARBA00023224"/>
    </source>
</evidence>
<dbReference type="GO" id="GO:0016020">
    <property type="term" value="C:membrane"/>
    <property type="evidence" value="ECO:0007669"/>
    <property type="project" value="InterPro"/>
</dbReference>
<accession>A0A2S6GC22</accession>
<gene>
    <name evidence="9" type="ORF">CLV40_1373</name>
</gene>
<keyword evidence="1 6" id="KW-0812">Transmembrane</keyword>
<dbReference type="Gene3D" id="1.10.287.950">
    <property type="entry name" value="Methyl-accepting chemotaxis protein"/>
    <property type="match status" value="1"/>
</dbReference>
<feature type="domain" description="HAMP" evidence="8">
    <location>
        <begin position="223"/>
        <end position="275"/>
    </location>
</feature>
<keyword evidence="6" id="KW-0472">Membrane</keyword>
<dbReference type="AlphaFoldDB" id="A0A2S6GC22"/>
<evidence type="ECO:0000259" key="8">
    <source>
        <dbReference type="PROSITE" id="PS50885"/>
    </source>
</evidence>
<dbReference type="CDD" id="cd06225">
    <property type="entry name" value="HAMP"/>
    <property type="match status" value="1"/>
</dbReference>
<name>A0A2S6GC22_9PSEU</name>
<dbReference type="GO" id="GO:0007165">
    <property type="term" value="P:signal transduction"/>
    <property type="evidence" value="ECO:0007669"/>
    <property type="project" value="UniProtKB-KW"/>
</dbReference>
<sequence length="538" mass="55788">MALGKAKVGVRLGGSFTVLVLLIVFAATAGWWGLNQQDDIGNRLDQLRLVQDDIDQVKYDAADLTGWQALMIADAGAYGSAKALAPDAYNRAAELKAKDALYAHLNSAHVDSLTAAERAIFATLKPAWDDFFAWDTKIVQWLQQDDSQAARARAMDSINGGEASAAYGKVLDASTKLSESVNARMKALQAEADSAQSGSSWVLIATLITALVLATGLALWATRSVVRPLAVVVRSLGKLEHGDLTARADLPGTDEIAQVGNAVDRTIESLRGTVTTLAGHAKSLASASDRLSAVSTDIAGSAADASSQAGAVTKAAELVLQNVDTVATGGTEMGESIRQIADNASEAADVATKAVTVAEQTNSTVAKLGVSSVEIGNVVKVITSIAEQTNLLALNATIEAARAGDAGKGFAVVAGEVKDLAQETAKATEDIITRVEAIQTDTADAITAIGEIVATVGRISDFQIVIAAAVEEQTATTNEMNRSLAEAASSSREIATNINGVASATSTTTAGVQHWQQAATELAQMSGEMHSVVAQFRL</sequence>
<keyword evidence="3 5" id="KW-0807">Transducer</keyword>
<dbReference type="Pfam" id="PF00672">
    <property type="entry name" value="HAMP"/>
    <property type="match status" value="1"/>
</dbReference>
<evidence type="ECO:0000259" key="7">
    <source>
        <dbReference type="PROSITE" id="PS50111"/>
    </source>
</evidence>
<dbReference type="EMBL" id="PTIX01000037">
    <property type="protein sequence ID" value="PPK62033.1"/>
    <property type="molecule type" value="Genomic_DNA"/>
</dbReference>
<keyword evidence="2 6" id="KW-1133">Transmembrane helix</keyword>
<dbReference type="InterPro" id="IPR004089">
    <property type="entry name" value="MCPsignal_dom"/>
</dbReference>
<evidence type="ECO:0000256" key="5">
    <source>
        <dbReference type="PROSITE-ProRule" id="PRU00284"/>
    </source>
</evidence>
<keyword evidence="10" id="KW-1185">Reference proteome</keyword>
<dbReference type="PROSITE" id="PS50885">
    <property type="entry name" value="HAMP"/>
    <property type="match status" value="1"/>
</dbReference>
<comment type="caution">
    <text evidence="9">The sequence shown here is derived from an EMBL/GenBank/DDBJ whole genome shotgun (WGS) entry which is preliminary data.</text>
</comment>
<dbReference type="GO" id="GO:0006935">
    <property type="term" value="P:chemotaxis"/>
    <property type="evidence" value="ECO:0007669"/>
    <property type="project" value="InterPro"/>
</dbReference>
<dbReference type="PRINTS" id="PR00260">
    <property type="entry name" value="CHEMTRNSDUCR"/>
</dbReference>
<dbReference type="RefSeq" id="WP_104483299.1">
    <property type="nucleotide sequence ID" value="NZ_CP154825.1"/>
</dbReference>
<evidence type="ECO:0000256" key="4">
    <source>
        <dbReference type="ARBA" id="ARBA00029447"/>
    </source>
</evidence>
<dbReference type="SUPFAM" id="SSF58104">
    <property type="entry name" value="Methyl-accepting chemotaxis protein (MCP) signaling domain"/>
    <property type="match status" value="1"/>
</dbReference>
<dbReference type="SMART" id="SM00283">
    <property type="entry name" value="MA"/>
    <property type="match status" value="1"/>
</dbReference>
<reference evidence="9 10" key="1">
    <citation type="submission" date="2018-02" db="EMBL/GenBank/DDBJ databases">
        <title>Genomic Encyclopedia of Archaeal and Bacterial Type Strains, Phase II (KMG-II): from individual species to whole genera.</title>
        <authorList>
            <person name="Goeker M."/>
        </authorList>
    </citation>
    <scope>NUCLEOTIDE SEQUENCE [LARGE SCALE GENOMIC DNA]</scope>
    <source>
        <strain evidence="9 10">YU 961-1</strain>
    </source>
</reference>